<evidence type="ECO:0000313" key="3">
    <source>
        <dbReference type="Proteomes" id="UP000183995"/>
    </source>
</evidence>
<dbReference type="Pfam" id="PF04519">
    <property type="entry name" value="Bactofilin"/>
    <property type="match status" value="1"/>
</dbReference>
<evidence type="ECO:0000256" key="1">
    <source>
        <dbReference type="ARBA" id="ARBA00044755"/>
    </source>
</evidence>
<dbReference type="AlphaFoldDB" id="A0A1M5ZGD8"/>
<protein>
    <submittedName>
        <fullName evidence="2">Polymer-forming protein</fullName>
    </submittedName>
</protein>
<accession>A0A1M5ZGD8</accession>
<keyword evidence="3" id="KW-1185">Reference proteome</keyword>
<reference evidence="2 3" key="1">
    <citation type="submission" date="2016-11" db="EMBL/GenBank/DDBJ databases">
        <authorList>
            <person name="Jaros S."/>
            <person name="Januszkiewicz K."/>
            <person name="Wedrychowicz H."/>
        </authorList>
    </citation>
    <scope>NUCLEOTIDE SEQUENCE [LARGE SCALE GENOMIC DNA]</scope>
    <source>
        <strain evidence="2 3">DSM 10068</strain>
    </source>
</reference>
<dbReference type="Proteomes" id="UP000183995">
    <property type="component" value="Unassembled WGS sequence"/>
</dbReference>
<evidence type="ECO:0000313" key="2">
    <source>
        <dbReference type="EMBL" id="SHI23259.1"/>
    </source>
</evidence>
<dbReference type="PANTHER" id="PTHR35024:SF4">
    <property type="entry name" value="POLYMER-FORMING CYTOSKELETAL PROTEIN"/>
    <property type="match status" value="1"/>
</dbReference>
<sequence length="243" mass="24835">STKRGDIRINGSGSTGGGAYDSVIIRGTGKVAGDLSCNVFQISGSGSVDGNLEVEDGKISGSGSIDGDLKAAKFRISGSGKIIGSVKAGEFIVSGAGTVLKGVEAQSVKIEGSAKIGLDCNAESFDADGGFEIGGLLNADEVKIRIYGMKSKVREIGGGKITVTMGPAHGFNIVRTIVSMGILNPALETDTIEGDEINLENTTAKVVRGNSVTIGSGCNIGLVEYKDHYTKSADARVGTETKI</sequence>
<proteinExistence type="inferred from homology"/>
<dbReference type="EMBL" id="FQXV01000020">
    <property type="protein sequence ID" value="SHI23259.1"/>
    <property type="molecule type" value="Genomic_DNA"/>
</dbReference>
<comment type="similarity">
    <text evidence="1">Belongs to the bactofilin family.</text>
</comment>
<organism evidence="2 3">
    <name type="scientific">Sporobacter termitidis DSM 10068</name>
    <dbReference type="NCBI Taxonomy" id="1123282"/>
    <lineage>
        <taxon>Bacteria</taxon>
        <taxon>Bacillati</taxon>
        <taxon>Bacillota</taxon>
        <taxon>Clostridia</taxon>
        <taxon>Eubacteriales</taxon>
        <taxon>Oscillospiraceae</taxon>
        <taxon>Sporobacter</taxon>
    </lineage>
</organism>
<dbReference type="OrthoDB" id="1730007at2"/>
<feature type="non-terminal residue" evidence="2">
    <location>
        <position position="1"/>
    </location>
</feature>
<dbReference type="InterPro" id="IPR007607">
    <property type="entry name" value="BacA/B"/>
</dbReference>
<dbReference type="STRING" id="1123282.SAMN02745823_03691"/>
<name>A0A1M5ZGD8_9FIRM</name>
<dbReference type="RefSeq" id="WP_084726614.1">
    <property type="nucleotide sequence ID" value="NZ_FQXV01000020.1"/>
</dbReference>
<dbReference type="PANTHER" id="PTHR35024">
    <property type="entry name" value="HYPOTHETICAL CYTOSOLIC PROTEIN"/>
    <property type="match status" value="1"/>
</dbReference>
<gene>
    <name evidence="2" type="ORF">SAMN02745823_03691</name>
</gene>